<dbReference type="GO" id="GO:0005975">
    <property type="term" value="P:carbohydrate metabolic process"/>
    <property type="evidence" value="ECO:0007669"/>
    <property type="project" value="InterPro"/>
</dbReference>
<dbReference type="GO" id="GO:0005886">
    <property type="term" value="C:plasma membrane"/>
    <property type="evidence" value="ECO:0007669"/>
    <property type="project" value="UniProtKB-SubCell"/>
</dbReference>
<dbReference type="CDD" id="cd03785">
    <property type="entry name" value="GT28_MurG"/>
    <property type="match status" value="1"/>
</dbReference>
<evidence type="ECO:0000256" key="1">
    <source>
        <dbReference type="ARBA" id="ARBA00022475"/>
    </source>
</evidence>
<keyword evidence="3 10" id="KW-0328">Glycosyltransferase</keyword>
<dbReference type="STRING" id="459349.CLOAM0782"/>
<dbReference type="GO" id="GO:0051301">
    <property type="term" value="P:cell division"/>
    <property type="evidence" value="ECO:0007669"/>
    <property type="project" value="UniProtKB-KW"/>
</dbReference>
<evidence type="ECO:0000256" key="4">
    <source>
        <dbReference type="ARBA" id="ARBA00022679"/>
    </source>
</evidence>
<sequence length="362" mass="40296">MKFIFGAGGTGGHITPALALADELVRHKHNVLFLGNRQSIEETLCASAGYPFRQIKVQKLHRSLKPENMLVPFYLLGSVITAVNIMKKEKPQAVICTGGFVAGPVAISAALLKIPLFFHESNSYPGLVTRKMAKWINTIFISFENSRKYLRRAKLVNYGIPLRQITNKDQKPFELNSLGLKNDKPTLIVSGGSQGSVAINTVVNQAISDILSLGYQIIWQTGKISYERFSAKHQGREGVYIFAFSPDLPKMLSQCSLAITRAGAMTIAELEENRLPAILIPLPTAAENHQYYNALSQQEKGVAVLLEQSKLTPFSLVENIKKITENLEYYRNKLASLPPNQAAQKIIEYILNYLNSKEEEEC</sequence>
<dbReference type="OrthoDB" id="9808936at2"/>
<dbReference type="EC" id="2.4.1.227" evidence="10"/>
<dbReference type="UniPathway" id="UPA00219"/>
<dbReference type="KEGG" id="caci:CLOAM0782"/>
<keyword evidence="7 10" id="KW-0472">Membrane</keyword>
<keyword evidence="1 10" id="KW-1003">Cell membrane</keyword>
<dbReference type="AlphaFoldDB" id="B0VH49"/>
<feature type="domain" description="Glycosyltransferase family 28 N-terminal" evidence="11">
    <location>
        <begin position="4"/>
        <end position="141"/>
    </location>
</feature>
<feature type="binding site" evidence="10">
    <location>
        <position position="122"/>
    </location>
    <ligand>
        <name>UDP-N-acetyl-alpha-D-glucosamine</name>
        <dbReference type="ChEBI" id="CHEBI:57705"/>
    </ligand>
</feature>
<comment type="function">
    <text evidence="10">Cell wall formation. Catalyzes the transfer of a GlcNAc subunit on undecaprenyl-pyrophosphoryl-MurNAc-pentapeptide (lipid intermediate I) to form undecaprenyl-pyrophosphoryl-MurNAc-(pentapeptide)GlcNAc (lipid intermediate II).</text>
</comment>
<evidence type="ECO:0000256" key="3">
    <source>
        <dbReference type="ARBA" id="ARBA00022676"/>
    </source>
</evidence>
<dbReference type="SUPFAM" id="SSF53756">
    <property type="entry name" value="UDP-Glycosyltransferase/glycogen phosphorylase"/>
    <property type="match status" value="1"/>
</dbReference>
<dbReference type="CAZy" id="GT28">
    <property type="family name" value="Glycosyltransferase Family 28"/>
</dbReference>
<dbReference type="Gene3D" id="3.40.50.2000">
    <property type="entry name" value="Glycogen Phosphorylase B"/>
    <property type="match status" value="2"/>
</dbReference>
<keyword evidence="2 10" id="KW-0132">Cell division</keyword>
<dbReference type="GO" id="GO:0009252">
    <property type="term" value="P:peptidoglycan biosynthetic process"/>
    <property type="evidence" value="ECO:0007669"/>
    <property type="project" value="UniProtKB-UniRule"/>
</dbReference>
<keyword evidence="14" id="KW-1185">Reference proteome</keyword>
<dbReference type="InterPro" id="IPR006009">
    <property type="entry name" value="GlcNAc_MurG"/>
</dbReference>
<keyword evidence="8 10" id="KW-0131">Cell cycle</keyword>
<dbReference type="InterPro" id="IPR004276">
    <property type="entry name" value="GlycoTrans_28_N"/>
</dbReference>
<keyword evidence="9 10" id="KW-0961">Cell wall biogenesis/degradation</keyword>
<comment type="similarity">
    <text evidence="10">Belongs to the glycosyltransferase 28 family. MurG subfamily.</text>
</comment>
<dbReference type="PANTHER" id="PTHR21015">
    <property type="entry name" value="UDP-N-ACETYLGLUCOSAMINE--N-ACETYLMURAMYL-(PENTAPEPTIDE) PYROPHOSPHORYL-UNDECAPRENOL N-ACETYLGLUCOSAMINE TRANSFERASE 1"/>
    <property type="match status" value="1"/>
</dbReference>
<feature type="binding site" evidence="10">
    <location>
        <begin position="10"/>
        <end position="12"/>
    </location>
    <ligand>
        <name>UDP-N-acetyl-alpha-D-glucosamine</name>
        <dbReference type="ChEBI" id="CHEBI:57705"/>
    </ligand>
</feature>
<dbReference type="Proteomes" id="UP000002019">
    <property type="component" value="Chromosome"/>
</dbReference>
<dbReference type="eggNOG" id="COG0707">
    <property type="taxonomic scope" value="Bacteria"/>
</dbReference>
<dbReference type="Pfam" id="PF04101">
    <property type="entry name" value="Glyco_tran_28_C"/>
    <property type="match status" value="1"/>
</dbReference>
<accession>B0VH49</accession>
<dbReference type="GO" id="GO:0071555">
    <property type="term" value="P:cell wall organization"/>
    <property type="evidence" value="ECO:0007669"/>
    <property type="project" value="UniProtKB-KW"/>
</dbReference>
<evidence type="ECO:0000256" key="9">
    <source>
        <dbReference type="ARBA" id="ARBA00023316"/>
    </source>
</evidence>
<evidence type="ECO:0000256" key="7">
    <source>
        <dbReference type="ARBA" id="ARBA00023136"/>
    </source>
</evidence>
<dbReference type="RefSeq" id="WP_015424523.1">
    <property type="nucleotide sequence ID" value="NC_020449.1"/>
</dbReference>
<dbReference type="EMBL" id="CU466930">
    <property type="protein sequence ID" value="CAO80664.1"/>
    <property type="molecule type" value="Genomic_DNA"/>
</dbReference>
<keyword evidence="4 10" id="KW-0808">Transferase</keyword>
<comment type="catalytic activity">
    <reaction evidence="10">
        <text>di-trans,octa-cis-undecaprenyl diphospho-N-acetyl-alpha-D-muramoyl-L-alanyl-D-glutamyl-meso-2,6-diaminopimeloyl-D-alanyl-D-alanine + UDP-N-acetyl-alpha-D-glucosamine = di-trans,octa-cis-undecaprenyl diphospho-[N-acetyl-alpha-D-glucosaminyl-(1-&gt;4)]-N-acetyl-alpha-D-muramoyl-L-alanyl-D-glutamyl-meso-2,6-diaminopimeloyl-D-alanyl-D-alanine + UDP + H(+)</text>
        <dbReference type="Rhea" id="RHEA:31227"/>
        <dbReference type="ChEBI" id="CHEBI:15378"/>
        <dbReference type="ChEBI" id="CHEBI:57705"/>
        <dbReference type="ChEBI" id="CHEBI:58223"/>
        <dbReference type="ChEBI" id="CHEBI:61387"/>
        <dbReference type="ChEBI" id="CHEBI:61388"/>
        <dbReference type="EC" id="2.4.1.227"/>
    </reaction>
</comment>
<dbReference type="Pfam" id="PF03033">
    <property type="entry name" value="Glyco_transf_28"/>
    <property type="match status" value="1"/>
</dbReference>
<dbReference type="GO" id="GO:0008360">
    <property type="term" value="P:regulation of cell shape"/>
    <property type="evidence" value="ECO:0007669"/>
    <property type="project" value="UniProtKB-KW"/>
</dbReference>
<dbReference type="InterPro" id="IPR007235">
    <property type="entry name" value="Glyco_trans_28_C"/>
</dbReference>
<comment type="caution">
    <text evidence="10">Lacks conserved residue(s) required for the propagation of feature annotation.</text>
</comment>
<evidence type="ECO:0000256" key="6">
    <source>
        <dbReference type="ARBA" id="ARBA00022984"/>
    </source>
</evidence>
<comment type="subcellular location">
    <subcellularLocation>
        <location evidence="10">Cell membrane</location>
        <topology evidence="10">Peripheral membrane protein</topology>
        <orientation evidence="10">Cytoplasmic side</orientation>
    </subcellularLocation>
</comment>
<keyword evidence="5 10" id="KW-0133">Cell shape</keyword>
<comment type="pathway">
    <text evidence="10">Cell wall biogenesis; peptidoglycan biosynthesis.</text>
</comment>
<evidence type="ECO:0000259" key="12">
    <source>
        <dbReference type="Pfam" id="PF04101"/>
    </source>
</evidence>
<dbReference type="GO" id="GO:0050511">
    <property type="term" value="F:undecaprenyldiphospho-muramoylpentapeptide beta-N-acetylglucosaminyltransferase activity"/>
    <property type="evidence" value="ECO:0007669"/>
    <property type="project" value="UniProtKB-UniRule"/>
</dbReference>
<dbReference type="HAMAP" id="MF_00033">
    <property type="entry name" value="MurG"/>
    <property type="match status" value="1"/>
</dbReference>
<evidence type="ECO:0000256" key="5">
    <source>
        <dbReference type="ARBA" id="ARBA00022960"/>
    </source>
</evidence>
<dbReference type="GO" id="GO:0051991">
    <property type="term" value="F:UDP-N-acetyl-D-glucosamine:N-acetylmuramoyl-L-alanyl-D-glutamyl-meso-2,6-diaminopimelyl-D-alanyl-D-alanine-diphosphoundecaprenol 4-beta-N-acetylglucosaminlytransferase activity"/>
    <property type="evidence" value="ECO:0007669"/>
    <property type="project" value="RHEA"/>
</dbReference>
<feature type="domain" description="Glycosyl transferase family 28 C-terminal" evidence="12">
    <location>
        <begin position="186"/>
        <end position="335"/>
    </location>
</feature>
<feature type="binding site" evidence="10">
    <location>
        <position position="163"/>
    </location>
    <ligand>
        <name>UDP-N-acetyl-alpha-D-glucosamine</name>
        <dbReference type="ChEBI" id="CHEBI:57705"/>
    </ligand>
</feature>
<dbReference type="HOGENOM" id="CLU_037404_0_0_0"/>
<evidence type="ECO:0000256" key="8">
    <source>
        <dbReference type="ARBA" id="ARBA00023306"/>
    </source>
</evidence>
<evidence type="ECO:0000256" key="2">
    <source>
        <dbReference type="ARBA" id="ARBA00022618"/>
    </source>
</evidence>
<keyword evidence="6 10" id="KW-0573">Peptidoglycan synthesis</keyword>
<gene>
    <name evidence="10 13" type="primary">murG</name>
    <name evidence="13" type="ordered locus">CLOAM0782</name>
</gene>
<evidence type="ECO:0000313" key="13">
    <source>
        <dbReference type="EMBL" id="CAO80664.1"/>
    </source>
</evidence>
<evidence type="ECO:0000256" key="10">
    <source>
        <dbReference type="HAMAP-Rule" id="MF_00033"/>
    </source>
</evidence>
<dbReference type="PANTHER" id="PTHR21015:SF22">
    <property type="entry name" value="GLYCOSYLTRANSFERASE"/>
    <property type="match status" value="1"/>
</dbReference>
<organism evidence="13 14">
    <name type="scientific">Cloacimonas acidaminovorans (strain Evry)</name>
    <dbReference type="NCBI Taxonomy" id="459349"/>
    <lineage>
        <taxon>Bacteria</taxon>
        <taxon>Pseudomonadati</taxon>
        <taxon>Candidatus Cloacimonadota</taxon>
        <taxon>Candidatus Cloacimonadia</taxon>
        <taxon>Candidatus Cloacimonadales</taxon>
        <taxon>Candidatus Cloacimonadaceae</taxon>
        <taxon>Candidatus Cloacimonas</taxon>
    </lineage>
</organism>
<feature type="binding site" evidence="10">
    <location>
        <position position="193"/>
    </location>
    <ligand>
        <name>UDP-N-acetyl-alpha-D-glucosamine</name>
        <dbReference type="ChEBI" id="CHEBI:57705"/>
    </ligand>
</feature>
<evidence type="ECO:0000313" key="14">
    <source>
        <dbReference type="Proteomes" id="UP000002019"/>
    </source>
</evidence>
<dbReference type="NCBIfam" id="TIGR01133">
    <property type="entry name" value="murG"/>
    <property type="match status" value="1"/>
</dbReference>
<evidence type="ECO:0000259" key="11">
    <source>
        <dbReference type="Pfam" id="PF03033"/>
    </source>
</evidence>
<reference evidence="13 14" key="1">
    <citation type="journal article" date="2008" name="J. Bacteriol.">
        <title>'Candidatus Cloacamonas acidaminovorans': genome sequence reconstruction provides a first glimpse of a new bacterial division.</title>
        <authorList>
            <person name="Pelletier E."/>
            <person name="Kreimeyer A."/>
            <person name="Bocs S."/>
            <person name="Rouy Z."/>
            <person name="Gyapay G."/>
            <person name="Chouari R."/>
            <person name="Riviere D."/>
            <person name="Ganesan A."/>
            <person name="Daegelen P."/>
            <person name="Sghir A."/>
            <person name="Cohen G.N."/>
            <person name="Medigue C."/>
            <person name="Weissenbach J."/>
            <person name="Le Paslier D."/>
        </authorList>
    </citation>
    <scope>NUCLEOTIDE SEQUENCE [LARGE SCALE GENOMIC DNA]</scope>
    <source>
        <strain evidence="14">Evry</strain>
    </source>
</reference>
<protein>
    <recommendedName>
        <fullName evidence="10">UDP-N-acetylglucosamine--N-acetylmuramyl-(pentapeptide) pyrophosphoryl-undecaprenol N-acetylglucosamine transferase</fullName>
        <ecNumber evidence="10">2.4.1.227</ecNumber>
    </recommendedName>
    <alternativeName>
        <fullName evidence="10">Undecaprenyl-PP-MurNAc-pentapeptide-UDPGlcNAc GlcNAc transferase</fullName>
    </alternativeName>
</protein>
<feature type="binding site" evidence="10">
    <location>
        <position position="290"/>
    </location>
    <ligand>
        <name>UDP-N-acetyl-alpha-D-glucosamine</name>
        <dbReference type="ChEBI" id="CHEBI:57705"/>
    </ligand>
</feature>
<proteinExistence type="inferred from homology"/>
<name>B0VH49_CLOAI</name>